<reference evidence="13 14" key="1">
    <citation type="submission" date="2019-03" db="EMBL/GenBank/DDBJ databases">
        <title>Single cell metagenomics reveals metabolic interactions within the superorganism composed of flagellate Streblomastix strix and complex community of Bacteroidetes bacteria on its surface.</title>
        <authorList>
            <person name="Treitli S.C."/>
            <person name="Kolisko M."/>
            <person name="Husnik F."/>
            <person name="Keeling P."/>
            <person name="Hampl V."/>
        </authorList>
    </citation>
    <scope>NUCLEOTIDE SEQUENCE [LARGE SCALE GENOMIC DNA]</scope>
    <source>
        <strain evidence="13">ST1C</strain>
    </source>
</reference>
<dbReference type="InterPro" id="IPR014014">
    <property type="entry name" value="RNA_helicase_DEAD_Q_motif"/>
</dbReference>
<dbReference type="InterPro" id="IPR001650">
    <property type="entry name" value="Helicase_C-like"/>
</dbReference>
<evidence type="ECO:0000256" key="3">
    <source>
        <dbReference type="ARBA" id="ARBA00022801"/>
    </source>
</evidence>
<dbReference type="EMBL" id="SNRW01002013">
    <property type="protein sequence ID" value="KAA6394191.1"/>
    <property type="molecule type" value="Genomic_DNA"/>
</dbReference>
<feature type="short sequence motif" description="Q motif" evidence="6">
    <location>
        <begin position="64"/>
        <end position="92"/>
    </location>
</feature>
<dbReference type="PANTHER" id="PTHR47958">
    <property type="entry name" value="ATP-DEPENDENT RNA HELICASE DBP3"/>
    <property type="match status" value="1"/>
</dbReference>
<name>A0A5J4WH05_9EUKA</name>
<protein>
    <recommendedName>
        <fullName evidence="1">RNA helicase</fullName>
        <ecNumber evidence="1">3.6.4.13</ecNumber>
    </recommendedName>
</protein>
<evidence type="ECO:0000256" key="8">
    <source>
        <dbReference type="SAM" id="MobiDB-lite"/>
    </source>
</evidence>
<dbReference type="GO" id="GO:0003676">
    <property type="term" value="F:nucleic acid binding"/>
    <property type="evidence" value="ECO:0007669"/>
    <property type="project" value="InterPro"/>
</dbReference>
<feature type="domain" description="Helicase C-terminal" evidence="10">
    <location>
        <begin position="359"/>
        <end position="543"/>
    </location>
</feature>
<dbReference type="GO" id="GO:0005524">
    <property type="term" value="F:ATP binding"/>
    <property type="evidence" value="ECO:0007669"/>
    <property type="project" value="UniProtKB-KW"/>
</dbReference>
<dbReference type="GO" id="GO:0016787">
    <property type="term" value="F:hydrolase activity"/>
    <property type="evidence" value="ECO:0007669"/>
    <property type="project" value="UniProtKB-KW"/>
</dbReference>
<feature type="domain" description="SecA family profile" evidence="12">
    <location>
        <begin position="1"/>
        <end position="540"/>
    </location>
</feature>
<dbReference type="SMART" id="SM00490">
    <property type="entry name" value="HELICc"/>
    <property type="match status" value="1"/>
</dbReference>
<dbReference type="PROSITE" id="PS51194">
    <property type="entry name" value="HELICASE_CTER"/>
    <property type="match status" value="1"/>
</dbReference>
<dbReference type="Pfam" id="PF00270">
    <property type="entry name" value="DEAD"/>
    <property type="match status" value="1"/>
</dbReference>
<feature type="region of interest" description="Disordered" evidence="8">
    <location>
        <begin position="136"/>
        <end position="176"/>
    </location>
</feature>
<dbReference type="InterPro" id="IPR014018">
    <property type="entry name" value="SecA_motor_DEAD"/>
</dbReference>
<dbReference type="PROSITE" id="PS51192">
    <property type="entry name" value="HELICASE_ATP_BIND_1"/>
    <property type="match status" value="1"/>
</dbReference>
<evidence type="ECO:0000259" key="11">
    <source>
        <dbReference type="PROSITE" id="PS51195"/>
    </source>
</evidence>
<gene>
    <name evidence="13" type="ORF">EZS28_010279</name>
</gene>
<evidence type="ECO:0000256" key="4">
    <source>
        <dbReference type="ARBA" id="ARBA00022806"/>
    </source>
</evidence>
<dbReference type="InterPro" id="IPR027417">
    <property type="entry name" value="P-loop_NTPase"/>
</dbReference>
<dbReference type="CDD" id="cd18787">
    <property type="entry name" value="SF2_C_DEAD"/>
    <property type="match status" value="1"/>
</dbReference>
<keyword evidence="2 7" id="KW-0547">Nucleotide-binding</keyword>
<dbReference type="Gene3D" id="3.40.50.300">
    <property type="entry name" value="P-loop containing nucleotide triphosphate hydrolases"/>
    <property type="match status" value="2"/>
</dbReference>
<evidence type="ECO:0000256" key="5">
    <source>
        <dbReference type="ARBA" id="ARBA00022840"/>
    </source>
</evidence>
<keyword evidence="4 7" id="KW-0347">Helicase</keyword>
<dbReference type="Pfam" id="PF00271">
    <property type="entry name" value="Helicase_C"/>
    <property type="match status" value="1"/>
</dbReference>
<keyword evidence="3 7" id="KW-0378">Hydrolase</keyword>
<dbReference type="PROSITE" id="PS51196">
    <property type="entry name" value="SECA_MOTOR_DEAD"/>
    <property type="match status" value="1"/>
</dbReference>
<evidence type="ECO:0000259" key="10">
    <source>
        <dbReference type="PROSITE" id="PS51194"/>
    </source>
</evidence>
<dbReference type="InterPro" id="IPR000629">
    <property type="entry name" value="RNA-helicase_DEAD-box_CS"/>
</dbReference>
<evidence type="ECO:0000259" key="12">
    <source>
        <dbReference type="PROSITE" id="PS51196"/>
    </source>
</evidence>
<feature type="domain" description="Helicase ATP-binding" evidence="9">
    <location>
        <begin position="95"/>
        <end position="348"/>
    </location>
</feature>
<evidence type="ECO:0000256" key="2">
    <source>
        <dbReference type="ARBA" id="ARBA00022741"/>
    </source>
</evidence>
<keyword evidence="5 7" id="KW-0067">ATP-binding</keyword>
<organism evidence="13 14">
    <name type="scientific">Streblomastix strix</name>
    <dbReference type="NCBI Taxonomy" id="222440"/>
    <lineage>
        <taxon>Eukaryota</taxon>
        <taxon>Metamonada</taxon>
        <taxon>Preaxostyla</taxon>
        <taxon>Oxymonadida</taxon>
        <taxon>Streblomastigidae</taxon>
        <taxon>Streblomastix</taxon>
    </lineage>
</organism>
<dbReference type="EC" id="3.6.4.13" evidence="1"/>
<feature type="compositionally biased region" description="Acidic residues" evidence="8">
    <location>
        <begin position="160"/>
        <end position="175"/>
    </location>
</feature>
<evidence type="ECO:0000256" key="6">
    <source>
        <dbReference type="PROSITE-ProRule" id="PRU00552"/>
    </source>
</evidence>
<dbReference type="SMART" id="SM00487">
    <property type="entry name" value="DEXDc"/>
    <property type="match status" value="1"/>
</dbReference>
<feature type="domain" description="DEAD-box RNA helicase Q" evidence="11">
    <location>
        <begin position="64"/>
        <end position="92"/>
    </location>
</feature>
<evidence type="ECO:0000259" key="9">
    <source>
        <dbReference type="PROSITE" id="PS51192"/>
    </source>
</evidence>
<dbReference type="GO" id="GO:0003724">
    <property type="term" value="F:RNA helicase activity"/>
    <property type="evidence" value="ECO:0007669"/>
    <property type="project" value="UniProtKB-EC"/>
</dbReference>
<proteinExistence type="inferred from homology"/>
<dbReference type="PROSITE" id="PS00039">
    <property type="entry name" value="DEAD_ATP_HELICASE"/>
    <property type="match status" value="1"/>
</dbReference>
<accession>A0A5J4WH05</accession>
<dbReference type="SUPFAM" id="SSF52540">
    <property type="entry name" value="P-loop containing nucleoside triphosphate hydrolases"/>
    <property type="match status" value="2"/>
</dbReference>
<comment type="similarity">
    <text evidence="7">Belongs to the DEAD box helicase family.</text>
</comment>
<evidence type="ECO:0000256" key="7">
    <source>
        <dbReference type="RuleBase" id="RU000492"/>
    </source>
</evidence>
<dbReference type="OrthoDB" id="196131at2759"/>
<sequence>MRRNAGLILRSTKGYNKNISEGDTSDVKKWTQKRLDEMTDKDWSVLREDFRISIKGLRYPHPIRNWEEANLPTEIMDALKELKHVQPTPIQMVCIPIGAEGRDVIGIAETGSGKTVAFLIPLIIRIHQARMRMRQERVKDKVERHQKRKQTKQMDKDLIDEQEEENEEDSEDEQEQVGAPLAVILAPTKELVQQIDSVLQVFAKYTKRRCMNLVGGHSLDEQAERLGQEPVDIVAATTGRLLQLIERRNIVLSRCEFIVFDEADRMIDDGFEGEINQILGFMKQRDEEVEMPPPTEQSNNLIRRNDKEQQNQQQQIVQGHWQMFMFTATMPPSIQSLARKYMRQELVVTIGEEGLAVSKIEQHVEVMEKEGDRLTRLETLLLSIPPPIIIFTNSKAKCDELQRRIGEMTGNRIYSSDENYDRQLGYLGMSIRSLRCSVLHSRVAADQRERALMDFKNRISDVLITTDITGRGIDIEGVTAVINYNAPKTIKEYTHRIGRTGRAGRSGLAFTFISEEDAELIPKLIATLKELNQEVSQSLKDLENTLTRQGVILSRNAKITD</sequence>
<dbReference type="AlphaFoldDB" id="A0A5J4WH05"/>
<evidence type="ECO:0000256" key="1">
    <source>
        <dbReference type="ARBA" id="ARBA00012552"/>
    </source>
</evidence>
<dbReference type="InterPro" id="IPR014001">
    <property type="entry name" value="Helicase_ATP-bd"/>
</dbReference>
<evidence type="ECO:0000313" key="13">
    <source>
        <dbReference type="EMBL" id="KAA6394191.1"/>
    </source>
</evidence>
<comment type="caution">
    <text evidence="13">The sequence shown here is derived from an EMBL/GenBank/DDBJ whole genome shotgun (WGS) entry which is preliminary data.</text>
</comment>
<dbReference type="PROSITE" id="PS51195">
    <property type="entry name" value="Q_MOTIF"/>
    <property type="match status" value="1"/>
</dbReference>
<evidence type="ECO:0000313" key="14">
    <source>
        <dbReference type="Proteomes" id="UP000324800"/>
    </source>
</evidence>
<dbReference type="InterPro" id="IPR011545">
    <property type="entry name" value="DEAD/DEAH_box_helicase_dom"/>
</dbReference>
<dbReference type="Proteomes" id="UP000324800">
    <property type="component" value="Unassembled WGS sequence"/>
</dbReference>